<sequence>MTTLLRNRNVWLSIVLGLLGATRVWSMAGGGVAELPHIAAALTVLIPAVIFGVMMQRVWPAVVGLLIVVGIELSLL</sequence>
<keyword evidence="1" id="KW-1133">Transmembrane helix</keyword>
<organism evidence="2 3">
    <name type="scientific">Spiribacter vilamensis</name>
    <dbReference type="NCBI Taxonomy" id="531306"/>
    <lineage>
        <taxon>Bacteria</taxon>
        <taxon>Pseudomonadati</taxon>
        <taxon>Pseudomonadota</taxon>
        <taxon>Gammaproteobacteria</taxon>
        <taxon>Chromatiales</taxon>
        <taxon>Ectothiorhodospiraceae</taxon>
        <taxon>Spiribacter</taxon>
    </lineage>
</organism>
<accession>A0A4Q8D0K4</accession>
<comment type="caution">
    <text evidence="2">The sequence shown here is derived from an EMBL/GenBank/DDBJ whole genome shotgun (WGS) entry which is preliminary data.</text>
</comment>
<protein>
    <submittedName>
        <fullName evidence="2">Uncharacterized protein</fullName>
    </submittedName>
</protein>
<dbReference type="Proteomes" id="UP000292298">
    <property type="component" value="Unassembled WGS sequence"/>
</dbReference>
<gene>
    <name evidence="2" type="ORF">EV698_1011</name>
</gene>
<keyword evidence="1" id="KW-0472">Membrane</keyword>
<proteinExistence type="predicted"/>
<feature type="transmembrane region" description="Helical" evidence="1">
    <location>
        <begin position="58"/>
        <end position="75"/>
    </location>
</feature>
<dbReference type="OrthoDB" id="6171301at2"/>
<dbReference type="RefSeq" id="WP_130503037.1">
    <property type="nucleotide sequence ID" value="NZ_SHLI01000001.1"/>
</dbReference>
<name>A0A4Q8D0K4_9GAMM</name>
<evidence type="ECO:0000313" key="3">
    <source>
        <dbReference type="Proteomes" id="UP000292298"/>
    </source>
</evidence>
<keyword evidence="1" id="KW-0812">Transmembrane</keyword>
<feature type="transmembrane region" description="Helical" evidence="1">
    <location>
        <begin position="36"/>
        <end position="53"/>
    </location>
</feature>
<dbReference type="AlphaFoldDB" id="A0A4Q8D0K4"/>
<evidence type="ECO:0000256" key="1">
    <source>
        <dbReference type="SAM" id="Phobius"/>
    </source>
</evidence>
<evidence type="ECO:0000313" key="2">
    <source>
        <dbReference type="EMBL" id="RZU98750.1"/>
    </source>
</evidence>
<dbReference type="EMBL" id="SHLI01000001">
    <property type="protein sequence ID" value="RZU98750.1"/>
    <property type="molecule type" value="Genomic_DNA"/>
</dbReference>
<keyword evidence="3" id="KW-1185">Reference proteome</keyword>
<reference evidence="2 3" key="1">
    <citation type="submission" date="2019-02" db="EMBL/GenBank/DDBJ databases">
        <title>Genomic Encyclopedia of Type Strains, Phase IV (KMG-IV): sequencing the most valuable type-strain genomes for metagenomic binning, comparative biology and taxonomic classification.</title>
        <authorList>
            <person name="Goeker M."/>
        </authorList>
    </citation>
    <scope>NUCLEOTIDE SEQUENCE [LARGE SCALE GENOMIC DNA]</scope>
    <source>
        <strain evidence="2 3">DSM 21056</strain>
    </source>
</reference>